<dbReference type="Pfam" id="PF00005">
    <property type="entry name" value="ABC_tran"/>
    <property type="match status" value="1"/>
</dbReference>
<dbReference type="GO" id="GO:0005886">
    <property type="term" value="C:plasma membrane"/>
    <property type="evidence" value="ECO:0007669"/>
    <property type="project" value="UniProtKB-SubCell"/>
</dbReference>
<keyword evidence="5 9" id="KW-0067">ATP-binding</keyword>
<evidence type="ECO:0000256" key="3">
    <source>
        <dbReference type="ARBA" id="ARBA00022475"/>
    </source>
</evidence>
<dbReference type="OrthoDB" id="9804819at2"/>
<dbReference type="PANTHER" id="PTHR42711:SF19">
    <property type="entry name" value="DOXORUBICIN RESISTANCE ATP-BINDING PROTEIN DRRA"/>
    <property type="match status" value="1"/>
</dbReference>
<dbReference type="NCBIfam" id="TIGR01188">
    <property type="entry name" value="drrA"/>
    <property type="match status" value="1"/>
</dbReference>
<keyword evidence="2" id="KW-0813">Transport</keyword>
<dbReference type="FunFam" id="3.40.50.300:FF:000589">
    <property type="entry name" value="ABC transporter, ATP-binding subunit"/>
    <property type="match status" value="1"/>
</dbReference>
<dbReference type="PANTHER" id="PTHR42711">
    <property type="entry name" value="ABC TRANSPORTER ATP-BINDING PROTEIN"/>
    <property type="match status" value="1"/>
</dbReference>
<evidence type="ECO:0000256" key="6">
    <source>
        <dbReference type="ARBA" id="ARBA00022967"/>
    </source>
</evidence>
<comment type="subcellular location">
    <subcellularLocation>
        <location evidence="1">Cell membrane</location>
        <topology evidence="1">Peripheral membrane protein</topology>
        <orientation evidence="1">Cytoplasmic side</orientation>
    </subcellularLocation>
</comment>
<protein>
    <submittedName>
        <fullName evidence="9">ABC transporter ATP-binding protein</fullName>
    </submittedName>
</protein>
<dbReference type="GO" id="GO:1900753">
    <property type="term" value="P:doxorubicin transport"/>
    <property type="evidence" value="ECO:0007669"/>
    <property type="project" value="InterPro"/>
</dbReference>
<dbReference type="PROSITE" id="PS50893">
    <property type="entry name" value="ABC_TRANSPORTER_2"/>
    <property type="match status" value="1"/>
</dbReference>
<dbReference type="InterPro" id="IPR003439">
    <property type="entry name" value="ABC_transporter-like_ATP-bd"/>
</dbReference>
<proteinExistence type="inferred from homology"/>
<dbReference type="InterPro" id="IPR017871">
    <property type="entry name" value="ABC_transporter-like_CS"/>
</dbReference>
<dbReference type="EMBL" id="CP017697">
    <property type="protein sequence ID" value="ATO44434.1"/>
    <property type="molecule type" value="Genomic_DNA"/>
</dbReference>
<dbReference type="GO" id="GO:0005524">
    <property type="term" value="F:ATP binding"/>
    <property type="evidence" value="ECO:0007669"/>
    <property type="project" value="UniProtKB-KW"/>
</dbReference>
<dbReference type="SMART" id="SM00382">
    <property type="entry name" value="AAA"/>
    <property type="match status" value="1"/>
</dbReference>
<evidence type="ECO:0000256" key="8">
    <source>
        <dbReference type="ARBA" id="ARBA00049985"/>
    </source>
</evidence>
<dbReference type="Pfam" id="PF13732">
    <property type="entry name" value="DrrA1-3_C"/>
    <property type="match status" value="1"/>
</dbReference>
<evidence type="ECO:0000256" key="1">
    <source>
        <dbReference type="ARBA" id="ARBA00004413"/>
    </source>
</evidence>
<evidence type="ECO:0000313" key="9">
    <source>
        <dbReference type="EMBL" id="ATO44434.1"/>
    </source>
</evidence>
<dbReference type="GO" id="GO:0043215">
    <property type="term" value="P:daunorubicin transport"/>
    <property type="evidence" value="ECO:0007669"/>
    <property type="project" value="InterPro"/>
</dbReference>
<evidence type="ECO:0000256" key="5">
    <source>
        <dbReference type="ARBA" id="ARBA00022840"/>
    </source>
</evidence>
<sequence length="313" mass="34192">MSHNNSVNVTHIYKQFGNKTAVKDISFTIKHGEIFGLLGPNGAGKTTIIRMMTTLLHQDTGRILLNGYDTSTQSRLARQQFSVTGQSAAVDQDLTARENLMIFGKLNGLNHAAAHTRTTELLTDFDLINSADQTLATFSGGMRRRLDLAISLIGKPAILFLDEPTTGLDPRTRKQVWQAVRKLAAAGSTVLLTTQYLEEADHLADRIALIDHGQMIALGTPSELKQQVGGLQLRLEVPDTQRVSQAQQIIQEILTLPVNVNDRTLTALLGNVKIQLVTQVLQQLQAAAVPISNFAIEAPTLDDVFLKLTVGKN</sequence>
<dbReference type="AlphaFoldDB" id="A0A2D1KQM3"/>
<evidence type="ECO:0000256" key="2">
    <source>
        <dbReference type="ARBA" id="ARBA00022448"/>
    </source>
</evidence>
<name>A0A2D1KQM3_9LACO</name>
<evidence type="ECO:0000256" key="4">
    <source>
        <dbReference type="ARBA" id="ARBA00022741"/>
    </source>
</evidence>
<keyword evidence="4" id="KW-0547">Nucleotide-binding</keyword>
<reference evidence="9 10" key="1">
    <citation type="submission" date="2016-10" db="EMBL/GenBank/DDBJ databases">
        <title>The whole genome sequencing and assembly of L. cotyniformis subsp. torquens DSM 20004 strain.</title>
        <authorList>
            <person name="Park M.-K."/>
            <person name="Lee Y.-J."/>
            <person name="Yi H."/>
            <person name="Bahn Y.-S."/>
            <person name="Kim J.F."/>
            <person name="Lee D.-W."/>
        </authorList>
    </citation>
    <scope>NUCLEOTIDE SEQUENCE [LARGE SCALE GENOMIC DNA]</scope>
    <source>
        <strain evidence="9 10">DSM 20004</strain>
    </source>
</reference>
<dbReference type="GO" id="GO:0016887">
    <property type="term" value="F:ATP hydrolysis activity"/>
    <property type="evidence" value="ECO:0007669"/>
    <property type="project" value="InterPro"/>
</dbReference>
<dbReference type="RefSeq" id="WP_010012398.1">
    <property type="nucleotide sequence ID" value="NZ_AEOS01000034.1"/>
</dbReference>
<keyword evidence="7" id="KW-0472">Membrane</keyword>
<evidence type="ECO:0000256" key="7">
    <source>
        <dbReference type="ARBA" id="ARBA00023136"/>
    </source>
</evidence>
<organism evidence="9 10">
    <name type="scientific">Loigolactobacillus coryniformis subsp. torquens DSM 20004 = KCTC 3535</name>
    <dbReference type="NCBI Taxonomy" id="1423822"/>
    <lineage>
        <taxon>Bacteria</taxon>
        <taxon>Bacillati</taxon>
        <taxon>Bacillota</taxon>
        <taxon>Bacilli</taxon>
        <taxon>Lactobacillales</taxon>
        <taxon>Lactobacillaceae</taxon>
        <taxon>Loigolactobacillus</taxon>
    </lineage>
</organism>
<dbReference type="Proteomes" id="UP000223559">
    <property type="component" value="Chromosome"/>
</dbReference>
<gene>
    <name evidence="9" type="ORF">LC20004_11220</name>
</gene>
<dbReference type="Gene3D" id="3.40.50.300">
    <property type="entry name" value="P-loop containing nucleotide triphosphate hydrolases"/>
    <property type="match status" value="1"/>
</dbReference>
<dbReference type="KEGG" id="lcy:LC20004_11220"/>
<dbReference type="InterPro" id="IPR025302">
    <property type="entry name" value="DrrA1/2-like_C"/>
</dbReference>
<dbReference type="InterPro" id="IPR027417">
    <property type="entry name" value="P-loop_NTPase"/>
</dbReference>
<dbReference type="InterPro" id="IPR005894">
    <property type="entry name" value="DrrA"/>
</dbReference>
<dbReference type="PROSITE" id="PS00211">
    <property type="entry name" value="ABC_TRANSPORTER_1"/>
    <property type="match status" value="1"/>
</dbReference>
<comment type="similarity">
    <text evidence="8">Belongs to the ABC transporter superfamily. Drug exporter-1 (DrugE1) (TC 3.A.1.105) family.</text>
</comment>
<dbReference type="InterPro" id="IPR050763">
    <property type="entry name" value="ABC_transporter_ATP-binding"/>
</dbReference>
<keyword evidence="6" id="KW-1278">Translocase</keyword>
<keyword evidence="10" id="KW-1185">Reference proteome</keyword>
<dbReference type="InterPro" id="IPR003593">
    <property type="entry name" value="AAA+_ATPase"/>
</dbReference>
<keyword evidence="3" id="KW-1003">Cell membrane</keyword>
<evidence type="ECO:0000313" key="10">
    <source>
        <dbReference type="Proteomes" id="UP000223559"/>
    </source>
</evidence>
<accession>A0A2D1KQM3</accession>
<dbReference type="SUPFAM" id="SSF52540">
    <property type="entry name" value="P-loop containing nucleoside triphosphate hydrolases"/>
    <property type="match status" value="1"/>
</dbReference>